<evidence type="ECO:0000256" key="6">
    <source>
        <dbReference type="ARBA" id="ARBA00023014"/>
    </source>
</evidence>
<keyword evidence="3" id="KW-0949">S-adenosyl-L-methionine</keyword>
<dbReference type="PANTHER" id="PTHR30352">
    <property type="entry name" value="PYRUVATE FORMATE-LYASE-ACTIVATING ENZYME"/>
    <property type="match status" value="1"/>
</dbReference>
<feature type="domain" description="Radical SAM core" evidence="7">
    <location>
        <begin position="53"/>
        <end position="269"/>
    </location>
</feature>
<proteinExistence type="predicted"/>
<dbReference type="Gene3D" id="3.40.50.1980">
    <property type="entry name" value="Nitrogenase molybdenum iron protein domain"/>
    <property type="match status" value="1"/>
</dbReference>
<evidence type="ECO:0000256" key="3">
    <source>
        <dbReference type="ARBA" id="ARBA00022691"/>
    </source>
</evidence>
<dbReference type="SFLD" id="SFLDG01101">
    <property type="entry name" value="Uncharacterised_Radical_SAM_Su"/>
    <property type="match status" value="1"/>
</dbReference>
<organism evidence="8 9">
    <name type="scientific">Sulfurospirillum cavolei</name>
    <dbReference type="NCBI Taxonomy" id="366522"/>
    <lineage>
        <taxon>Bacteria</taxon>
        <taxon>Pseudomonadati</taxon>
        <taxon>Campylobacterota</taxon>
        <taxon>Epsilonproteobacteria</taxon>
        <taxon>Campylobacterales</taxon>
        <taxon>Sulfurospirillaceae</taxon>
        <taxon>Sulfurospirillum</taxon>
    </lineage>
</organism>
<dbReference type="CDD" id="cd01335">
    <property type="entry name" value="Radical_SAM"/>
    <property type="match status" value="1"/>
</dbReference>
<evidence type="ECO:0000256" key="2">
    <source>
        <dbReference type="ARBA" id="ARBA00022485"/>
    </source>
</evidence>
<dbReference type="AlphaFoldDB" id="A0A2D3WHX1"/>
<dbReference type="InterPro" id="IPR034457">
    <property type="entry name" value="Organic_radical-activating"/>
</dbReference>
<dbReference type="SFLD" id="SFLDG01067">
    <property type="entry name" value="SPASM/twitch_domain_containing"/>
    <property type="match status" value="1"/>
</dbReference>
<reference evidence="8 9" key="1">
    <citation type="journal article" date="2017" name="Front. Microbiol.">
        <title>Comparative Genomic Analysis of the Class Epsilonproteobacteria and Proposed Reclassification to Epsilonbacteraeota (phyl. nov.).</title>
        <authorList>
            <person name="Waite D.W."/>
            <person name="Vanwonterghem I."/>
            <person name="Rinke C."/>
            <person name="Parks D.H."/>
            <person name="Zhang Y."/>
            <person name="Takai K."/>
            <person name="Sievert S.M."/>
            <person name="Simon J."/>
            <person name="Campbell B.J."/>
            <person name="Hanson T.E."/>
            <person name="Woyke T."/>
            <person name="Klotz M.G."/>
            <person name="Hugenholtz P."/>
        </authorList>
    </citation>
    <scope>NUCLEOTIDE SEQUENCE [LARGE SCALE GENOMIC DNA]</scope>
    <source>
        <strain evidence="8">UBA11420</strain>
    </source>
</reference>
<dbReference type="InterPro" id="IPR007197">
    <property type="entry name" value="rSAM"/>
</dbReference>
<dbReference type="Pfam" id="PF01497">
    <property type="entry name" value="Peripla_BP_2"/>
    <property type="match status" value="1"/>
</dbReference>
<dbReference type="GO" id="GO:0046872">
    <property type="term" value="F:metal ion binding"/>
    <property type="evidence" value="ECO:0007669"/>
    <property type="project" value="UniProtKB-KW"/>
</dbReference>
<evidence type="ECO:0000259" key="7">
    <source>
        <dbReference type="PROSITE" id="PS51918"/>
    </source>
</evidence>
<protein>
    <submittedName>
        <fullName evidence="8">Radical SAM protein</fullName>
    </submittedName>
</protein>
<dbReference type="SUPFAM" id="SSF102114">
    <property type="entry name" value="Radical SAM enzymes"/>
    <property type="match status" value="1"/>
</dbReference>
<evidence type="ECO:0000313" key="8">
    <source>
        <dbReference type="EMBL" id="DAB36113.1"/>
    </source>
</evidence>
<dbReference type="InterPro" id="IPR013785">
    <property type="entry name" value="Aldolase_TIM"/>
</dbReference>
<keyword evidence="2" id="KW-0004">4Fe-4S</keyword>
<dbReference type="GO" id="GO:0003824">
    <property type="term" value="F:catalytic activity"/>
    <property type="evidence" value="ECO:0007669"/>
    <property type="project" value="InterPro"/>
</dbReference>
<dbReference type="Pfam" id="PF04055">
    <property type="entry name" value="Radical_SAM"/>
    <property type="match status" value="1"/>
</dbReference>
<dbReference type="PROSITE" id="PS51918">
    <property type="entry name" value="RADICAL_SAM"/>
    <property type="match status" value="1"/>
</dbReference>
<gene>
    <name evidence="8" type="ORF">CFH80_06555</name>
</gene>
<dbReference type="InterPro" id="IPR058240">
    <property type="entry name" value="rSAM_sf"/>
</dbReference>
<dbReference type="SUPFAM" id="SSF53807">
    <property type="entry name" value="Helical backbone' metal receptor"/>
    <property type="match status" value="1"/>
</dbReference>
<dbReference type="InterPro" id="IPR002491">
    <property type="entry name" value="ABC_transptr_periplasmic_BD"/>
</dbReference>
<dbReference type="PANTHER" id="PTHR30352:SF5">
    <property type="entry name" value="PYRUVATE FORMATE-LYASE 1-ACTIVATING ENZYME"/>
    <property type="match status" value="1"/>
</dbReference>
<dbReference type="Proteomes" id="UP000231638">
    <property type="component" value="Unassembled WGS sequence"/>
</dbReference>
<dbReference type="STRING" id="366522.GCA_001548055_00318"/>
<keyword evidence="5" id="KW-0408">Iron</keyword>
<evidence type="ECO:0000256" key="4">
    <source>
        <dbReference type="ARBA" id="ARBA00022723"/>
    </source>
</evidence>
<evidence type="ECO:0000256" key="5">
    <source>
        <dbReference type="ARBA" id="ARBA00023004"/>
    </source>
</evidence>
<dbReference type="EMBL" id="DLUG01000174">
    <property type="protein sequence ID" value="DAB36113.1"/>
    <property type="molecule type" value="Genomic_DNA"/>
</dbReference>
<sequence>MVCFICERRCHMEEGSIGECHRYECREGAIHERFGHTYLVTAPISAETMPVLHFHPRAKFLQISTTGCNFDCDGCISTVVAKEMDTDSKALHVLSPKQIVQKAQSLNCTGIAFLMNDPLASFFTFLEVCKLAKQAGLVTGCSSNGYFTLQTLDMLIPYLDFINIGLKGLSNAIYRSCHANSYKPVLRNIEYLVQKGVHVEVACIHKKGNESEVVAIAEHLATLSKAIPLQLMRFIPIDDAALEDEPSIQESETLYQTLKSRLDYVYVFNSPGSTCLHTYCPSCGALIFERDFYGPMGSKLRRIHHFKDGRCTKCAHSLAITGAPSQNVFDEEGFEGGYPMTRALEIVEGTLVALGVDNQHDVTRCWEELLADNGLKKLHVDIQNFDDYAATILFLARIVGKEENADALIAYMRNKIDTIVDALKGVTQRPRVYYVMGKPLFALEDTRLENQLVELAGGMSLNKTLVLDGRPGRKITREELLKLNPDVIFISSFLDSPLEAFYDACREEQIDVEALKQHRVYTHPYPCFDFGSPRWILGLMYIADMLHPEIFHFDIHHEATLFYKQFYGQTFEASMLNRSFAKPSRDHRLNRL</sequence>
<dbReference type="InterPro" id="IPR027596">
    <property type="entry name" value="AmmeMemoSam_rS"/>
</dbReference>
<comment type="caution">
    <text evidence="8">The sequence shown here is derived from an EMBL/GenBank/DDBJ whole genome shotgun (WGS) entry which is preliminary data.</text>
</comment>
<dbReference type="GO" id="GO:0051539">
    <property type="term" value="F:4 iron, 4 sulfur cluster binding"/>
    <property type="evidence" value="ECO:0007669"/>
    <property type="project" value="UniProtKB-KW"/>
</dbReference>
<name>A0A2D3WHX1_9BACT</name>
<keyword evidence="6" id="KW-0411">Iron-sulfur</keyword>
<dbReference type="Gene3D" id="3.20.20.70">
    <property type="entry name" value="Aldolase class I"/>
    <property type="match status" value="1"/>
</dbReference>
<comment type="cofactor">
    <cofactor evidence="1">
        <name>[4Fe-4S] cluster</name>
        <dbReference type="ChEBI" id="CHEBI:49883"/>
    </cofactor>
</comment>
<evidence type="ECO:0000256" key="1">
    <source>
        <dbReference type="ARBA" id="ARBA00001966"/>
    </source>
</evidence>
<dbReference type="SFLD" id="SFLDS00029">
    <property type="entry name" value="Radical_SAM"/>
    <property type="match status" value="1"/>
</dbReference>
<keyword evidence="4" id="KW-0479">Metal-binding</keyword>
<evidence type="ECO:0000313" key="9">
    <source>
        <dbReference type="Proteomes" id="UP000231638"/>
    </source>
</evidence>
<accession>A0A2D3WHX1</accession>